<keyword evidence="5" id="KW-0812">Transmembrane</keyword>
<reference evidence="7" key="1">
    <citation type="journal article" date="2020" name="BMC Genomics">
        <title>Correction to: Identification and distribution of gene clusters required for synthesis of sphingolipid metabolism inhibitors in diverse species of the filamentous fungus Fusarium.</title>
        <authorList>
            <person name="Kim H.S."/>
            <person name="Lohmar J.M."/>
            <person name="Busman M."/>
            <person name="Brown D.W."/>
            <person name="Naumann T.A."/>
            <person name="Divon H.H."/>
            <person name="Lysoe E."/>
            <person name="Uhlig S."/>
            <person name="Proctor R.H."/>
        </authorList>
    </citation>
    <scope>NUCLEOTIDE SEQUENCE</scope>
    <source>
        <strain evidence="7">NRRL 22465</strain>
    </source>
</reference>
<dbReference type="InterPro" id="IPR000953">
    <property type="entry name" value="Chromo/chromo_shadow_dom"/>
</dbReference>
<comment type="subunit">
    <text evidence="2">Component of the NuA4 histone acetyltransferase complex.</text>
</comment>
<dbReference type="PANTHER" id="PTHR22812">
    <property type="entry name" value="CHROMOBOX PROTEIN"/>
    <property type="match status" value="1"/>
</dbReference>
<dbReference type="GO" id="GO:0006338">
    <property type="term" value="P:chromatin remodeling"/>
    <property type="evidence" value="ECO:0007669"/>
    <property type="project" value="UniProtKB-ARBA"/>
</dbReference>
<organism evidence="7 8">
    <name type="scientific">Fusarium zealandicum</name>
    <dbReference type="NCBI Taxonomy" id="1053134"/>
    <lineage>
        <taxon>Eukaryota</taxon>
        <taxon>Fungi</taxon>
        <taxon>Dikarya</taxon>
        <taxon>Ascomycota</taxon>
        <taxon>Pezizomycotina</taxon>
        <taxon>Sordariomycetes</taxon>
        <taxon>Hypocreomycetidae</taxon>
        <taxon>Hypocreales</taxon>
        <taxon>Nectriaceae</taxon>
        <taxon>Fusarium</taxon>
        <taxon>Fusarium staphyleae species complex</taxon>
    </lineage>
</organism>
<evidence type="ECO:0000256" key="2">
    <source>
        <dbReference type="ARBA" id="ARBA00011353"/>
    </source>
</evidence>
<dbReference type="SUPFAM" id="SSF54160">
    <property type="entry name" value="Chromo domain-like"/>
    <property type="match status" value="2"/>
</dbReference>
<keyword evidence="8" id="KW-1185">Reference proteome</keyword>
<dbReference type="AlphaFoldDB" id="A0A8H4U9V6"/>
<dbReference type="Pfam" id="PF00385">
    <property type="entry name" value="Chromo"/>
    <property type="match status" value="1"/>
</dbReference>
<dbReference type="PROSITE" id="PS50013">
    <property type="entry name" value="CHROMO_2"/>
    <property type="match status" value="1"/>
</dbReference>
<feature type="region of interest" description="Disordered" evidence="4">
    <location>
        <begin position="131"/>
        <end position="180"/>
    </location>
</feature>
<evidence type="ECO:0000256" key="5">
    <source>
        <dbReference type="SAM" id="Phobius"/>
    </source>
</evidence>
<evidence type="ECO:0000259" key="6">
    <source>
        <dbReference type="PROSITE" id="PS50013"/>
    </source>
</evidence>
<dbReference type="CDD" id="cd18657">
    <property type="entry name" value="CSD_Swi6"/>
    <property type="match status" value="1"/>
</dbReference>
<dbReference type="CDD" id="cd00024">
    <property type="entry name" value="CD_CSD"/>
    <property type="match status" value="1"/>
</dbReference>
<dbReference type="EMBL" id="JABEYC010000922">
    <property type="protein sequence ID" value="KAF4972329.1"/>
    <property type="molecule type" value="Genomic_DNA"/>
</dbReference>
<name>A0A8H4U9V6_9HYPO</name>
<keyword evidence="5" id="KW-0472">Membrane</keyword>
<dbReference type="InterPro" id="IPR023780">
    <property type="entry name" value="Chromo_domain"/>
</dbReference>
<evidence type="ECO:0000256" key="4">
    <source>
        <dbReference type="SAM" id="MobiDB-lite"/>
    </source>
</evidence>
<feature type="region of interest" description="Disordered" evidence="4">
    <location>
        <begin position="1"/>
        <end position="62"/>
    </location>
</feature>
<accession>A0A8H4U9V6</accession>
<keyword evidence="3" id="KW-0539">Nucleus</keyword>
<dbReference type="InterPro" id="IPR008251">
    <property type="entry name" value="Chromo_shadow_dom"/>
</dbReference>
<feature type="compositionally biased region" description="Polar residues" evidence="4">
    <location>
        <begin position="142"/>
        <end position="152"/>
    </location>
</feature>
<sequence>MPPALSDDESSGVGEFSTPPRVSRKSASAGAVPNAPENDVDVNGDGSDEEGDEEEDDEDLDADEYIVESIKKHMIDEDGTIRYLVKWEGYEAKKDMTFEPEDALQESASEALEEYLRSIGGREKIFEETNRAAKTKKRRRTVNGTPSTVSTTKRSRRGDAHPSDSTPPATAKKWSPPAGSWEDEIETIDACEDEGSGKLIVYLIWKNGQKTKHDTDIIYKKCPQKMLQFYERHVKIIRDENKALVDGTELVKLQITPRNLQLFLSTPPQPPQPPLLGNHHLGITTSSLTLIRLSSTANMKRNDVIAIIIIILFVLLAGVSFGIWKLVSMAKNHQASSSSSGSRTEEIADP</sequence>
<keyword evidence="5" id="KW-1133">Transmembrane helix</keyword>
<reference evidence="7" key="2">
    <citation type="submission" date="2020-05" db="EMBL/GenBank/DDBJ databases">
        <authorList>
            <person name="Kim H.-S."/>
            <person name="Proctor R.H."/>
            <person name="Brown D.W."/>
        </authorList>
    </citation>
    <scope>NUCLEOTIDE SEQUENCE</scope>
    <source>
        <strain evidence="7">NRRL 22465</strain>
    </source>
</reference>
<proteinExistence type="predicted"/>
<comment type="caution">
    <text evidence="7">The sequence shown here is derived from an EMBL/GenBank/DDBJ whole genome shotgun (WGS) entry which is preliminary data.</text>
</comment>
<evidence type="ECO:0000313" key="8">
    <source>
        <dbReference type="Proteomes" id="UP000635477"/>
    </source>
</evidence>
<dbReference type="GO" id="GO:0005634">
    <property type="term" value="C:nucleus"/>
    <property type="evidence" value="ECO:0007669"/>
    <property type="project" value="UniProtKB-SubCell"/>
</dbReference>
<dbReference type="InterPro" id="IPR051219">
    <property type="entry name" value="Heterochromatin_chromo-domain"/>
</dbReference>
<dbReference type="InterPro" id="IPR016197">
    <property type="entry name" value="Chromo-like_dom_sf"/>
</dbReference>
<evidence type="ECO:0000313" key="7">
    <source>
        <dbReference type="EMBL" id="KAF4972329.1"/>
    </source>
</evidence>
<feature type="compositionally biased region" description="Acidic residues" evidence="4">
    <location>
        <begin position="38"/>
        <end position="62"/>
    </location>
</feature>
<dbReference type="SMART" id="SM00300">
    <property type="entry name" value="ChSh"/>
    <property type="match status" value="1"/>
</dbReference>
<protein>
    <recommendedName>
        <fullName evidence="6">Chromo domain-containing protein</fullName>
    </recommendedName>
</protein>
<evidence type="ECO:0000256" key="1">
    <source>
        <dbReference type="ARBA" id="ARBA00004123"/>
    </source>
</evidence>
<evidence type="ECO:0000256" key="3">
    <source>
        <dbReference type="ARBA" id="ARBA00023242"/>
    </source>
</evidence>
<feature type="transmembrane region" description="Helical" evidence="5">
    <location>
        <begin position="304"/>
        <end position="324"/>
    </location>
</feature>
<dbReference type="Pfam" id="PF01393">
    <property type="entry name" value="Chromo_shadow"/>
    <property type="match status" value="1"/>
</dbReference>
<dbReference type="OrthoDB" id="433924at2759"/>
<feature type="compositionally biased region" description="Acidic residues" evidence="4">
    <location>
        <begin position="1"/>
        <end position="10"/>
    </location>
</feature>
<gene>
    <name evidence="7" type="ORF">FZEAL_9617</name>
</gene>
<dbReference type="Proteomes" id="UP000635477">
    <property type="component" value="Unassembled WGS sequence"/>
</dbReference>
<dbReference type="Gene3D" id="2.40.50.40">
    <property type="match status" value="2"/>
</dbReference>
<feature type="domain" description="Chromo" evidence="6">
    <location>
        <begin position="65"/>
        <end position="127"/>
    </location>
</feature>
<comment type="subcellular location">
    <subcellularLocation>
        <location evidence="1">Nucleus</location>
    </subcellularLocation>
</comment>